<dbReference type="InterPro" id="IPR036388">
    <property type="entry name" value="WH-like_DNA-bd_sf"/>
</dbReference>
<dbReference type="SUPFAM" id="SSF88659">
    <property type="entry name" value="Sigma3 and sigma4 domains of RNA polymerase sigma factors"/>
    <property type="match status" value="1"/>
</dbReference>
<dbReference type="Pfam" id="PF08281">
    <property type="entry name" value="Sigma70_r4_2"/>
    <property type="match status" value="1"/>
</dbReference>
<evidence type="ECO:0000313" key="3">
    <source>
        <dbReference type="Proteomes" id="UP000187251"/>
    </source>
</evidence>
<gene>
    <name evidence="2" type="ORF">BIZ92_10375</name>
</gene>
<dbReference type="GO" id="GO:0006352">
    <property type="term" value="P:DNA-templated transcription initiation"/>
    <property type="evidence" value="ECO:0007669"/>
    <property type="project" value="InterPro"/>
</dbReference>
<protein>
    <recommendedName>
        <fullName evidence="1">RNA polymerase sigma factor 70 region 4 type 2 domain-containing protein</fullName>
    </recommendedName>
</protein>
<dbReference type="OrthoDB" id="8637336at2"/>
<name>A0A1R1JUH4_ALCXX</name>
<proteinExistence type="predicted"/>
<sequence>MDRIQWVHKRFEAWALWTLSGGGGMPRTYDPNRVDQTADVRAGWRNADPVFDAGALEIDRAIAQLPAELKRAVVAAYRWEGGMQEIAASLGCTRATLHNRLCNADRRVSAWLDARRQRGEAIKTRGIFATYT</sequence>
<dbReference type="Proteomes" id="UP000187251">
    <property type="component" value="Unassembled WGS sequence"/>
</dbReference>
<evidence type="ECO:0000259" key="1">
    <source>
        <dbReference type="Pfam" id="PF08281"/>
    </source>
</evidence>
<dbReference type="RefSeq" id="WP_076412044.1">
    <property type="nucleotide sequence ID" value="NZ_MJMN01000013.1"/>
</dbReference>
<dbReference type="InterPro" id="IPR013249">
    <property type="entry name" value="RNA_pol_sigma70_r4_t2"/>
</dbReference>
<organism evidence="2 3">
    <name type="scientific">Alcaligenes xylosoxydans xylosoxydans</name>
    <name type="common">Achromobacter xylosoxidans</name>
    <dbReference type="NCBI Taxonomy" id="85698"/>
    <lineage>
        <taxon>Bacteria</taxon>
        <taxon>Pseudomonadati</taxon>
        <taxon>Pseudomonadota</taxon>
        <taxon>Betaproteobacteria</taxon>
        <taxon>Burkholderiales</taxon>
        <taxon>Alcaligenaceae</taxon>
        <taxon>Achromobacter</taxon>
    </lineage>
</organism>
<accession>A0A1R1JUH4</accession>
<dbReference type="GO" id="GO:0003677">
    <property type="term" value="F:DNA binding"/>
    <property type="evidence" value="ECO:0007669"/>
    <property type="project" value="InterPro"/>
</dbReference>
<reference evidence="2 3" key="1">
    <citation type="submission" date="2016-09" db="EMBL/GenBank/DDBJ databases">
        <title>Phylogenomics of Achromobacter.</title>
        <authorList>
            <person name="Jeukens J."/>
            <person name="Freschi L."/>
            <person name="Vincent A.T."/>
            <person name="Emond-Rheault J.-G."/>
            <person name="Kukavica-Ibrulj I."/>
            <person name="Charette S.J."/>
            <person name="Levesque R.C."/>
        </authorList>
    </citation>
    <scope>NUCLEOTIDE SEQUENCE [LARGE SCALE GENOMIC DNA]</scope>
    <source>
        <strain evidence="2 3">AUS488</strain>
    </source>
</reference>
<dbReference type="AlphaFoldDB" id="A0A1R1JUH4"/>
<dbReference type="InterPro" id="IPR013324">
    <property type="entry name" value="RNA_pol_sigma_r3/r4-like"/>
</dbReference>
<feature type="domain" description="RNA polymerase sigma factor 70 region 4 type 2" evidence="1">
    <location>
        <begin position="56"/>
        <end position="104"/>
    </location>
</feature>
<dbReference type="Gene3D" id="1.10.10.10">
    <property type="entry name" value="Winged helix-like DNA-binding domain superfamily/Winged helix DNA-binding domain"/>
    <property type="match status" value="1"/>
</dbReference>
<dbReference type="EMBL" id="MJMN01000013">
    <property type="protein sequence ID" value="OMG87994.1"/>
    <property type="molecule type" value="Genomic_DNA"/>
</dbReference>
<comment type="caution">
    <text evidence="2">The sequence shown here is derived from an EMBL/GenBank/DDBJ whole genome shotgun (WGS) entry which is preliminary data.</text>
</comment>
<dbReference type="GO" id="GO:0016987">
    <property type="term" value="F:sigma factor activity"/>
    <property type="evidence" value="ECO:0007669"/>
    <property type="project" value="InterPro"/>
</dbReference>
<evidence type="ECO:0000313" key="2">
    <source>
        <dbReference type="EMBL" id="OMG87994.1"/>
    </source>
</evidence>